<keyword evidence="2" id="KW-1185">Reference proteome</keyword>
<dbReference type="EMBL" id="JACEEZ010002907">
    <property type="protein sequence ID" value="KAG0727873.1"/>
    <property type="molecule type" value="Genomic_DNA"/>
</dbReference>
<name>A0A8J4YJJ1_CHIOP</name>
<sequence length="202" mass="21876">MAGLPGLWPPIAGDCPGIAGAFDCVWHKASWQSLNSSASRDTCWRVLELPAQPESEGGGEWEHVSHVPGGGSVSTGSVLSPILWNIYFNTSSKAPVASAYADDCTVVPYLHQRGDAKRDRLPPTVNLVTSRPGEGRWQVKFAAEKAQAMVISRSRRTPGYSREAEVWGRYPCHQELHQHPGGGGCPPGSLDCHLGQWRVEPP</sequence>
<protein>
    <recommendedName>
        <fullName evidence="3">Reverse transcriptase domain-containing protein</fullName>
    </recommendedName>
</protein>
<gene>
    <name evidence="1" type="ORF">GWK47_033718</name>
</gene>
<comment type="caution">
    <text evidence="1">The sequence shown here is derived from an EMBL/GenBank/DDBJ whole genome shotgun (WGS) entry which is preliminary data.</text>
</comment>
<evidence type="ECO:0000313" key="1">
    <source>
        <dbReference type="EMBL" id="KAG0727873.1"/>
    </source>
</evidence>
<accession>A0A8J4YJJ1</accession>
<organism evidence="1 2">
    <name type="scientific">Chionoecetes opilio</name>
    <name type="common">Atlantic snow crab</name>
    <name type="synonym">Cancer opilio</name>
    <dbReference type="NCBI Taxonomy" id="41210"/>
    <lineage>
        <taxon>Eukaryota</taxon>
        <taxon>Metazoa</taxon>
        <taxon>Ecdysozoa</taxon>
        <taxon>Arthropoda</taxon>
        <taxon>Crustacea</taxon>
        <taxon>Multicrustacea</taxon>
        <taxon>Malacostraca</taxon>
        <taxon>Eumalacostraca</taxon>
        <taxon>Eucarida</taxon>
        <taxon>Decapoda</taxon>
        <taxon>Pleocyemata</taxon>
        <taxon>Brachyura</taxon>
        <taxon>Eubrachyura</taxon>
        <taxon>Majoidea</taxon>
        <taxon>Majidae</taxon>
        <taxon>Chionoecetes</taxon>
    </lineage>
</organism>
<dbReference type="AlphaFoldDB" id="A0A8J4YJJ1"/>
<reference evidence="1" key="1">
    <citation type="submission" date="2020-07" db="EMBL/GenBank/DDBJ databases">
        <title>The High-quality genome of the commercially important snow crab, Chionoecetes opilio.</title>
        <authorList>
            <person name="Jeong J.-H."/>
            <person name="Ryu S."/>
        </authorList>
    </citation>
    <scope>NUCLEOTIDE SEQUENCE</scope>
    <source>
        <strain evidence="1">MADBK_172401_WGS</strain>
        <tissue evidence="1">Digestive gland</tissue>
    </source>
</reference>
<dbReference type="Proteomes" id="UP000770661">
    <property type="component" value="Unassembled WGS sequence"/>
</dbReference>
<evidence type="ECO:0008006" key="3">
    <source>
        <dbReference type="Google" id="ProtNLM"/>
    </source>
</evidence>
<evidence type="ECO:0000313" key="2">
    <source>
        <dbReference type="Proteomes" id="UP000770661"/>
    </source>
</evidence>
<proteinExistence type="predicted"/>